<feature type="non-terminal residue" evidence="2">
    <location>
        <position position="1"/>
    </location>
</feature>
<organism evidence="2 3">
    <name type="scientific">Cucurbita argyrosperma subsp. sororia</name>
    <dbReference type="NCBI Taxonomy" id="37648"/>
    <lineage>
        <taxon>Eukaryota</taxon>
        <taxon>Viridiplantae</taxon>
        <taxon>Streptophyta</taxon>
        <taxon>Embryophyta</taxon>
        <taxon>Tracheophyta</taxon>
        <taxon>Spermatophyta</taxon>
        <taxon>Magnoliopsida</taxon>
        <taxon>eudicotyledons</taxon>
        <taxon>Gunneridae</taxon>
        <taxon>Pentapetalae</taxon>
        <taxon>rosids</taxon>
        <taxon>fabids</taxon>
        <taxon>Cucurbitales</taxon>
        <taxon>Cucurbitaceae</taxon>
        <taxon>Cucurbiteae</taxon>
        <taxon>Cucurbita</taxon>
    </lineage>
</organism>
<protein>
    <submittedName>
        <fullName evidence="2">Uncharacterized protein</fullName>
    </submittedName>
</protein>
<proteinExistence type="predicted"/>
<feature type="region of interest" description="Disordered" evidence="1">
    <location>
        <begin position="50"/>
        <end position="105"/>
    </location>
</feature>
<keyword evidence="3" id="KW-1185">Reference proteome</keyword>
<reference evidence="2 3" key="1">
    <citation type="journal article" date="2021" name="Hortic Res">
        <title>The domestication of Cucurbita argyrosperma as revealed by the genome of its wild relative.</title>
        <authorList>
            <person name="Barrera-Redondo J."/>
            <person name="Sanchez-de la Vega G."/>
            <person name="Aguirre-Liguori J.A."/>
            <person name="Castellanos-Morales G."/>
            <person name="Gutierrez-Guerrero Y.T."/>
            <person name="Aguirre-Dugua X."/>
            <person name="Aguirre-Planter E."/>
            <person name="Tenaillon M.I."/>
            <person name="Lira-Saade R."/>
            <person name="Eguiarte L.E."/>
        </authorList>
    </citation>
    <scope>NUCLEOTIDE SEQUENCE [LARGE SCALE GENOMIC DNA]</scope>
    <source>
        <strain evidence="2">JBR-2021</strain>
    </source>
</reference>
<dbReference type="AlphaFoldDB" id="A0AAV6NUF9"/>
<accession>A0AAV6NUF9</accession>
<sequence length="105" mass="11571">MGASAMCNGPAWNLNAIYPVVSVAVKVMNRDGHPDHDVVFVYLSMNRIRDGHPGEGKKKKRPAICQVQVTEKEPIGKGAKPRDEKRSRSKKASSFHPSQSVPSEF</sequence>
<evidence type="ECO:0000256" key="1">
    <source>
        <dbReference type="SAM" id="MobiDB-lite"/>
    </source>
</evidence>
<name>A0AAV6NUF9_9ROSI</name>
<evidence type="ECO:0000313" key="2">
    <source>
        <dbReference type="EMBL" id="KAG6601694.1"/>
    </source>
</evidence>
<dbReference type="EMBL" id="JAGKQH010000004">
    <property type="protein sequence ID" value="KAG6601694.1"/>
    <property type="molecule type" value="Genomic_DNA"/>
</dbReference>
<feature type="compositionally biased region" description="Basic and acidic residues" evidence="1">
    <location>
        <begin position="70"/>
        <end position="86"/>
    </location>
</feature>
<dbReference type="Proteomes" id="UP000685013">
    <property type="component" value="Chromosome 4"/>
</dbReference>
<evidence type="ECO:0000313" key="3">
    <source>
        <dbReference type="Proteomes" id="UP000685013"/>
    </source>
</evidence>
<comment type="caution">
    <text evidence="2">The sequence shown here is derived from an EMBL/GenBank/DDBJ whole genome shotgun (WGS) entry which is preliminary data.</text>
</comment>
<gene>
    <name evidence="2" type="ORF">SDJN03_06927</name>
</gene>
<feature type="compositionally biased region" description="Polar residues" evidence="1">
    <location>
        <begin position="95"/>
        <end position="105"/>
    </location>
</feature>